<dbReference type="EC" id="5.1.3.29" evidence="3"/>
<dbReference type="GO" id="GO:0006004">
    <property type="term" value="P:fucose metabolic process"/>
    <property type="evidence" value="ECO:0007669"/>
    <property type="project" value="TreeGrafter"/>
</dbReference>
<protein>
    <recommendedName>
        <fullName evidence="3">L-fucose mutarotase</fullName>
        <ecNumber evidence="3">5.1.3.29</ecNumber>
    </recommendedName>
</protein>
<dbReference type="InterPro" id="IPR007721">
    <property type="entry name" value="RbsD_FucU"/>
</dbReference>
<dbReference type="SUPFAM" id="SSF102546">
    <property type="entry name" value="RbsD-like"/>
    <property type="match status" value="1"/>
</dbReference>
<dbReference type="Gene3D" id="3.40.1650.10">
    <property type="entry name" value="RbsD-like domain"/>
    <property type="match status" value="2"/>
</dbReference>
<gene>
    <name evidence="5" type="ORF">EI555_006745</name>
</gene>
<sequence>IRPTRGPALPGPVPRGRPALSGPARRVVLKGVPALPSPETLYALARMGHGDEIVREDVNFPTACICRCGPEEIPADGLGIPQVWTSLRPGHPSGLDIPQAWASLRPGHPSGLEAVLQLLPPDCYVQSPERLLWASTPEPDQRSPELSPNKGSWGHPGQEQWATELTPLCLQAVVVELVPSDRERGLQTPVWTSYQSILSRAGCAVRSPASWGPQPGESADAPLGLGPSTAPLAFQSPLATIERFEFYEWTRKAFAVVTTGSALSLLLTQGGGPLRKPHPQEGVAGPRCPVPGLLKTTRPERDLEP</sequence>
<feature type="region of interest" description="Disordered" evidence="4">
    <location>
        <begin position="273"/>
        <end position="305"/>
    </location>
</feature>
<dbReference type="InterPro" id="IPR050443">
    <property type="entry name" value="RbsD/FucU_mutarotase"/>
</dbReference>
<comment type="caution">
    <text evidence="5">The sequence shown here is derived from an EMBL/GenBank/DDBJ whole genome shotgun (WGS) entry which is preliminary data.</text>
</comment>
<evidence type="ECO:0000313" key="5">
    <source>
        <dbReference type="EMBL" id="TKC46877.1"/>
    </source>
</evidence>
<evidence type="ECO:0000313" key="6">
    <source>
        <dbReference type="Proteomes" id="UP000308365"/>
    </source>
</evidence>
<proteinExistence type="predicted"/>
<evidence type="ECO:0000256" key="4">
    <source>
        <dbReference type="SAM" id="MobiDB-lite"/>
    </source>
</evidence>
<dbReference type="Proteomes" id="UP000308365">
    <property type="component" value="Unassembled WGS sequence"/>
</dbReference>
<feature type="region of interest" description="Disordered" evidence="4">
    <location>
        <begin position="135"/>
        <end position="157"/>
    </location>
</feature>
<dbReference type="GO" id="GO:0042806">
    <property type="term" value="F:fucose binding"/>
    <property type="evidence" value="ECO:0007669"/>
    <property type="project" value="TreeGrafter"/>
</dbReference>
<feature type="region of interest" description="Disordered" evidence="4">
    <location>
        <begin position="1"/>
        <end position="22"/>
    </location>
</feature>
<dbReference type="GO" id="GO:0036373">
    <property type="term" value="F:L-fucose mutarotase activity"/>
    <property type="evidence" value="ECO:0007669"/>
    <property type="project" value="UniProtKB-EC"/>
</dbReference>
<dbReference type="PANTHER" id="PTHR31690:SF4">
    <property type="entry name" value="FUCOSE MUTAROTASE"/>
    <property type="match status" value="1"/>
</dbReference>
<name>A0A4U1FC33_MONMO</name>
<keyword evidence="1" id="KW-0413">Isomerase</keyword>
<reference evidence="6" key="1">
    <citation type="journal article" date="2019" name="IScience">
        <title>Narwhal Genome Reveals Long-Term Low Genetic Diversity despite Current Large Abundance Size.</title>
        <authorList>
            <person name="Westbury M.V."/>
            <person name="Petersen B."/>
            <person name="Garde E."/>
            <person name="Heide-Jorgensen M.P."/>
            <person name="Lorenzen E.D."/>
        </authorList>
    </citation>
    <scope>NUCLEOTIDE SEQUENCE [LARGE SCALE GENOMIC DNA]</scope>
</reference>
<organism evidence="5 6">
    <name type="scientific">Monodon monoceros</name>
    <name type="common">Narwhal</name>
    <name type="synonym">Ceratodon monodon</name>
    <dbReference type="NCBI Taxonomy" id="40151"/>
    <lineage>
        <taxon>Eukaryota</taxon>
        <taxon>Metazoa</taxon>
        <taxon>Chordata</taxon>
        <taxon>Craniata</taxon>
        <taxon>Vertebrata</taxon>
        <taxon>Euteleostomi</taxon>
        <taxon>Mammalia</taxon>
        <taxon>Eutheria</taxon>
        <taxon>Laurasiatheria</taxon>
        <taxon>Artiodactyla</taxon>
        <taxon>Whippomorpha</taxon>
        <taxon>Cetacea</taxon>
        <taxon>Odontoceti</taxon>
        <taxon>Monodontidae</taxon>
        <taxon>Monodon</taxon>
    </lineage>
</organism>
<dbReference type="EMBL" id="RWIC01000238">
    <property type="protein sequence ID" value="TKC46877.1"/>
    <property type="molecule type" value="Genomic_DNA"/>
</dbReference>
<comment type="catalytic activity">
    <reaction evidence="2">
        <text>alpha-L-fucose = beta-L-fucose</text>
        <dbReference type="Rhea" id="RHEA:25580"/>
        <dbReference type="ChEBI" id="CHEBI:42548"/>
        <dbReference type="ChEBI" id="CHEBI:42589"/>
        <dbReference type="EC" id="5.1.3.29"/>
    </reaction>
</comment>
<dbReference type="InterPro" id="IPR023750">
    <property type="entry name" value="RbsD-like_sf"/>
</dbReference>
<feature type="non-terminal residue" evidence="5">
    <location>
        <position position="1"/>
    </location>
</feature>
<evidence type="ECO:0000256" key="1">
    <source>
        <dbReference type="ARBA" id="ARBA00023235"/>
    </source>
</evidence>
<accession>A0A4U1FC33</accession>
<dbReference type="Pfam" id="PF05025">
    <property type="entry name" value="RbsD_FucU"/>
    <property type="match status" value="1"/>
</dbReference>
<dbReference type="AlphaFoldDB" id="A0A4U1FC33"/>
<evidence type="ECO:0000256" key="2">
    <source>
        <dbReference type="ARBA" id="ARBA00036324"/>
    </source>
</evidence>
<dbReference type="PANTHER" id="PTHR31690">
    <property type="entry name" value="FUCOSE MUTAROTASE"/>
    <property type="match status" value="1"/>
</dbReference>
<evidence type="ECO:0000256" key="3">
    <source>
        <dbReference type="ARBA" id="ARBA00038859"/>
    </source>
</evidence>